<accession>S7QPB3</accession>
<dbReference type="PANTHER" id="PTHR11851:SF49">
    <property type="entry name" value="MITOCHONDRIAL-PROCESSING PEPTIDASE SUBUNIT ALPHA"/>
    <property type="match status" value="1"/>
</dbReference>
<evidence type="ECO:0000256" key="5">
    <source>
        <dbReference type="RuleBase" id="RU004447"/>
    </source>
</evidence>
<evidence type="ECO:0000259" key="7">
    <source>
        <dbReference type="Pfam" id="PF00675"/>
    </source>
</evidence>
<dbReference type="InterPro" id="IPR001431">
    <property type="entry name" value="Pept_M16_Zn_BS"/>
</dbReference>
<comment type="function">
    <text evidence="1">Substrate recognition and binding subunit of the essential mitochondrial processing protease (MPP), which cleaves the mitochondrial sequence off newly imported precursors proteins.</text>
</comment>
<dbReference type="OMA" id="LKYHHSP"/>
<dbReference type="SUPFAM" id="SSF63411">
    <property type="entry name" value="LuxS/MPP-like metallohydrolase"/>
    <property type="match status" value="2"/>
</dbReference>
<dbReference type="GO" id="GO:0046872">
    <property type="term" value="F:metal ion binding"/>
    <property type="evidence" value="ECO:0007669"/>
    <property type="project" value="InterPro"/>
</dbReference>
<dbReference type="PANTHER" id="PTHR11851">
    <property type="entry name" value="METALLOPROTEASE"/>
    <property type="match status" value="1"/>
</dbReference>
<dbReference type="GO" id="GO:0005739">
    <property type="term" value="C:mitochondrion"/>
    <property type="evidence" value="ECO:0007669"/>
    <property type="project" value="TreeGrafter"/>
</dbReference>
<protein>
    <recommendedName>
        <fullName evidence="3">Alpha-MPP</fullName>
    </recommendedName>
    <alternativeName>
        <fullName evidence="4">Inactive zinc metalloprotease alpha</fullName>
    </alternativeName>
</protein>
<sequence>MRPAASNIARRVARRQTRRALSQLTGDPSVQITTLPNRIRVATEFTPGHFSAVGLYVDAGSRYETPETSGVSHFIDRMAFKSTRNRSDEEMSTAIDALGGQIMCSSSRETIMYQSSHFPQGTPLAMSLISDTVLNAQFLPEEIDAQREAARYEIREISSKPEMILPEILHEVAYDCKTLGNPLLCPEDRIDVINEEMIRNFMNEWYRPERMVIAGAGVQHEELLEYADKHFGSLKPSPLPSPQTSARQGAQQSVPPHLLPSSSNPSIYKSLTRAASSYLYPTQPVSPDMVPPLHPTRDTRATYTGGHRFVYDPTQEFNHLYLAFEGVGIHDDDIYALATMQVMLGGGGSFSAGGPGKGMYSRLYTHILNHYPQIDHCASFHHIYTDSSLFGLFASFVPAGPKHQGNSPSQILPHLVHQLSLLLYSPLTKGELSRARNQLKSSLVMALESRAVEVEDLGRQILVHNRKVPVSEMCDKIDEVTPESLRRVAARVFGPDSGNKATVVCMGHEDVGDWRSVLRKYGVGSA</sequence>
<comment type="similarity">
    <text evidence="2 5">Belongs to the peptidase M16 family.</text>
</comment>
<dbReference type="RefSeq" id="XP_007861578.1">
    <property type="nucleotide sequence ID" value="XM_007863387.1"/>
</dbReference>
<dbReference type="STRING" id="670483.S7QPB3"/>
<dbReference type="InterPro" id="IPR011249">
    <property type="entry name" value="Metalloenz_LuxS/M16"/>
</dbReference>
<dbReference type="InterPro" id="IPR007863">
    <property type="entry name" value="Peptidase_M16_C"/>
</dbReference>
<evidence type="ECO:0000259" key="8">
    <source>
        <dbReference type="Pfam" id="PF05193"/>
    </source>
</evidence>
<evidence type="ECO:0000313" key="10">
    <source>
        <dbReference type="Proteomes" id="UP000030669"/>
    </source>
</evidence>
<dbReference type="Proteomes" id="UP000030669">
    <property type="component" value="Unassembled WGS sequence"/>
</dbReference>
<evidence type="ECO:0000256" key="2">
    <source>
        <dbReference type="ARBA" id="ARBA00007261"/>
    </source>
</evidence>
<feature type="domain" description="Peptidase M16 C-terminal" evidence="8">
    <location>
        <begin position="193"/>
        <end position="439"/>
    </location>
</feature>
<dbReference type="Pfam" id="PF00675">
    <property type="entry name" value="Peptidase_M16"/>
    <property type="match status" value="1"/>
</dbReference>
<dbReference type="Gene3D" id="3.30.830.10">
    <property type="entry name" value="Metalloenzyme, LuxS/M16 peptidase-like"/>
    <property type="match status" value="2"/>
</dbReference>
<dbReference type="FunFam" id="3.30.830.10:FF:000032">
    <property type="entry name" value="Mitochondrial processing peptidase, alpha subunit"/>
    <property type="match status" value="1"/>
</dbReference>
<dbReference type="EMBL" id="KB469296">
    <property type="protein sequence ID" value="EPQ61411.1"/>
    <property type="molecule type" value="Genomic_DNA"/>
</dbReference>
<feature type="compositionally biased region" description="Polar residues" evidence="6">
    <location>
        <begin position="242"/>
        <end position="252"/>
    </location>
</feature>
<dbReference type="eggNOG" id="KOG2067">
    <property type="taxonomic scope" value="Eukaryota"/>
</dbReference>
<evidence type="ECO:0000313" key="9">
    <source>
        <dbReference type="EMBL" id="EPQ61411.1"/>
    </source>
</evidence>
<dbReference type="InterPro" id="IPR011765">
    <property type="entry name" value="Pept_M16_N"/>
</dbReference>
<dbReference type="PROSITE" id="PS00143">
    <property type="entry name" value="INSULINASE"/>
    <property type="match status" value="1"/>
</dbReference>
<dbReference type="GO" id="GO:0004222">
    <property type="term" value="F:metalloendopeptidase activity"/>
    <property type="evidence" value="ECO:0007669"/>
    <property type="project" value="InterPro"/>
</dbReference>
<evidence type="ECO:0000256" key="3">
    <source>
        <dbReference type="ARBA" id="ARBA00030006"/>
    </source>
</evidence>
<feature type="region of interest" description="Disordered" evidence="6">
    <location>
        <begin position="234"/>
        <end position="263"/>
    </location>
</feature>
<dbReference type="GO" id="GO:0006627">
    <property type="term" value="P:protein processing involved in protein targeting to mitochondrion"/>
    <property type="evidence" value="ECO:0007669"/>
    <property type="project" value="TreeGrafter"/>
</dbReference>
<feature type="compositionally biased region" description="Low complexity" evidence="6">
    <location>
        <begin position="253"/>
        <end position="263"/>
    </location>
</feature>
<dbReference type="GeneID" id="19301065"/>
<dbReference type="AlphaFoldDB" id="S7QPB3"/>
<name>S7QPB3_GLOTA</name>
<dbReference type="Pfam" id="PF05193">
    <property type="entry name" value="Peptidase_M16_C"/>
    <property type="match status" value="1"/>
</dbReference>
<organism evidence="9 10">
    <name type="scientific">Gloeophyllum trabeum (strain ATCC 11539 / FP-39264 / Madison 617)</name>
    <name type="common">Brown rot fungus</name>
    <dbReference type="NCBI Taxonomy" id="670483"/>
    <lineage>
        <taxon>Eukaryota</taxon>
        <taxon>Fungi</taxon>
        <taxon>Dikarya</taxon>
        <taxon>Basidiomycota</taxon>
        <taxon>Agaricomycotina</taxon>
        <taxon>Agaricomycetes</taxon>
        <taxon>Gloeophyllales</taxon>
        <taxon>Gloeophyllaceae</taxon>
        <taxon>Gloeophyllum</taxon>
    </lineage>
</organism>
<feature type="region of interest" description="Disordered" evidence="6">
    <location>
        <begin position="1"/>
        <end position="22"/>
    </location>
</feature>
<dbReference type="KEGG" id="gtr:GLOTRDRAFT_124196"/>
<gene>
    <name evidence="9" type="ORF">GLOTRDRAFT_124196</name>
</gene>
<proteinExistence type="inferred from homology"/>
<feature type="domain" description="Peptidase M16 N-terminal" evidence="7">
    <location>
        <begin position="40"/>
        <end position="187"/>
    </location>
</feature>
<evidence type="ECO:0000256" key="1">
    <source>
        <dbReference type="ARBA" id="ARBA00002123"/>
    </source>
</evidence>
<dbReference type="HOGENOM" id="CLU_009902_5_2_1"/>
<evidence type="ECO:0000256" key="4">
    <source>
        <dbReference type="ARBA" id="ARBA00032315"/>
    </source>
</evidence>
<evidence type="ECO:0000256" key="6">
    <source>
        <dbReference type="SAM" id="MobiDB-lite"/>
    </source>
</evidence>
<dbReference type="OrthoDB" id="277191at2759"/>
<dbReference type="InterPro" id="IPR050361">
    <property type="entry name" value="MPP/UQCRC_Complex"/>
</dbReference>
<reference evidence="9 10" key="1">
    <citation type="journal article" date="2012" name="Science">
        <title>The Paleozoic origin of enzymatic lignin decomposition reconstructed from 31 fungal genomes.</title>
        <authorList>
            <person name="Floudas D."/>
            <person name="Binder M."/>
            <person name="Riley R."/>
            <person name="Barry K."/>
            <person name="Blanchette R.A."/>
            <person name="Henrissat B."/>
            <person name="Martinez A.T."/>
            <person name="Otillar R."/>
            <person name="Spatafora J.W."/>
            <person name="Yadav J.S."/>
            <person name="Aerts A."/>
            <person name="Benoit I."/>
            <person name="Boyd A."/>
            <person name="Carlson A."/>
            <person name="Copeland A."/>
            <person name="Coutinho P.M."/>
            <person name="de Vries R.P."/>
            <person name="Ferreira P."/>
            <person name="Findley K."/>
            <person name="Foster B."/>
            <person name="Gaskell J."/>
            <person name="Glotzer D."/>
            <person name="Gorecki P."/>
            <person name="Heitman J."/>
            <person name="Hesse C."/>
            <person name="Hori C."/>
            <person name="Igarashi K."/>
            <person name="Jurgens J.A."/>
            <person name="Kallen N."/>
            <person name="Kersten P."/>
            <person name="Kohler A."/>
            <person name="Kuees U."/>
            <person name="Kumar T.K.A."/>
            <person name="Kuo A."/>
            <person name="LaButti K."/>
            <person name="Larrondo L.F."/>
            <person name="Lindquist E."/>
            <person name="Ling A."/>
            <person name="Lombard V."/>
            <person name="Lucas S."/>
            <person name="Lundell T."/>
            <person name="Martin R."/>
            <person name="McLaughlin D.J."/>
            <person name="Morgenstern I."/>
            <person name="Morin E."/>
            <person name="Murat C."/>
            <person name="Nagy L.G."/>
            <person name="Nolan M."/>
            <person name="Ohm R.A."/>
            <person name="Patyshakuliyeva A."/>
            <person name="Rokas A."/>
            <person name="Ruiz-Duenas F.J."/>
            <person name="Sabat G."/>
            <person name="Salamov A."/>
            <person name="Samejima M."/>
            <person name="Schmutz J."/>
            <person name="Slot J.C."/>
            <person name="St John F."/>
            <person name="Stenlid J."/>
            <person name="Sun H."/>
            <person name="Sun S."/>
            <person name="Syed K."/>
            <person name="Tsang A."/>
            <person name="Wiebenga A."/>
            <person name="Young D."/>
            <person name="Pisabarro A."/>
            <person name="Eastwood D.C."/>
            <person name="Martin F."/>
            <person name="Cullen D."/>
            <person name="Grigoriev I.V."/>
            <person name="Hibbett D.S."/>
        </authorList>
    </citation>
    <scope>NUCLEOTIDE SEQUENCE [LARGE SCALE GENOMIC DNA]</scope>
    <source>
        <strain evidence="9 10">ATCC 11539</strain>
    </source>
</reference>
<keyword evidence="10" id="KW-1185">Reference proteome</keyword>